<dbReference type="Pfam" id="PF08220">
    <property type="entry name" value="HTH_DeoR"/>
    <property type="match status" value="1"/>
</dbReference>
<evidence type="ECO:0000256" key="3">
    <source>
        <dbReference type="ARBA" id="ARBA00023015"/>
    </source>
</evidence>
<dbReference type="SUPFAM" id="SSF100950">
    <property type="entry name" value="NagB/RpiA/CoA transferase-like"/>
    <property type="match status" value="1"/>
</dbReference>
<dbReference type="GO" id="GO:0003700">
    <property type="term" value="F:DNA-binding transcription factor activity"/>
    <property type="evidence" value="ECO:0007669"/>
    <property type="project" value="InterPro"/>
</dbReference>
<evidence type="ECO:0000256" key="1">
    <source>
        <dbReference type="ARBA" id="ARBA00021390"/>
    </source>
</evidence>
<sequence>MYAQERQEHILRAARTIGRVEVAELAVQLDVAPETIRKDLTALERGGVLRRVHGGAIPVERLGFEPAVAARDVVLTAEKERIAKAAIAEIPEDGAVLIDAGTTTARVADLMPGDRELTIVTNALQLAGKLAAYPNLNVLLIGGRVRSRTLASVDAWAQQALAGLYVDVCLLATNGVSVERGLTTPDPTEAAVKAAMISAARRVVLLADHSKVGHDHLARFGDLEDVDLLITDTGLDERTAAELAAAGPRVVRV</sequence>
<evidence type="ECO:0000313" key="7">
    <source>
        <dbReference type="EMBL" id="TWH75636.1"/>
    </source>
</evidence>
<gene>
    <name evidence="7" type="ORF">JD78_04200</name>
</gene>
<evidence type="ECO:0000313" key="8">
    <source>
        <dbReference type="Proteomes" id="UP000321490"/>
    </source>
</evidence>
<feature type="domain" description="HTH deoR-type" evidence="6">
    <location>
        <begin position="3"/>
        <end position="58"/>
    </location>
</feature>
<dbReference type="Proteomes" id="UP000321490">
    <property type="component" value="Unassembled WGS sequence"/>
</dbReference>
<dbReference type="InterPro" id="IPR001034">
    <property type="entry name" value="DeoR_HTH"/>
</dbReference>
<dbReference type="Gene3D" id="3.40.50.1360">
    <property type="match status" value="1"/>
</dbReference>
<dbReference type="SMART" id="SM00420">
    <property type="entry name" value="HTH_DEOR"/>
    <property type="match status" value="1"/>
</dbReference>
<keyword evidence="4" id="KW-0804">Transcription</keyword>
<reference evidence="7 8" key="1">
    <citation type="submission" date="2019-07" db="EMBL/GenBank/DDBJ databases">
        <title>R&amp;d 2014.</title>
        <authorList>
            <person name="Klenk H.-P."/>
        </authorList>
    </citation>
    <scope>NUCLEOTIDE SEQUENCE [LARGE SCALE GENOMIC DNA]</scope>
    <source>
        <strain evidence="7 8">DSM 45764</strain>
    </source>
</reference>
<name>A0A562IXN8_9ACTN</name>
<dbReference type="PANTHER" id="PTHR30363:SF4">
    <property type="entry name" value="GLYCEROL-3-PHOSPHATE REGULON REPRESSOR"/>
    <property type="match status" value="1"/>
</dbReference>
<dbReference type="SUPFAM" id="SSF46785">
    <property type="entry name" value="Winged helix' DNA-binding domain"/>
    <property type="match status" value="1"/>
</dbReference>
<dbReference type="Pfam" id="PF00455">
    <property type="entry name" value="DeoRC"/>
    <property type="match status" value="1"/>
</dbReference>
<evidence type="ECO:0000256" key="5">
    <source>
        <dbReference type="ARBA" id="ARBA00024937"/>
    </source>
</evidence>
<accession>A0A562IXN8</accession>
<dbReference type="InterPro" id="IPR037171">
    <property type="entry name" value="NagB/RpiA_transferase-like"/>
</dbReference>
<keyword evidence="3" id="KW-0805">Transcription regulation</keyword>
<dbReference type="InterPro" id="IPR050313">
    <property type="entry name" value="Carb_Metab_HTH_regulators"/>
</dbReference>
<comment type="caution">
    <text evidence="7">The sequence shown here is derived from an EMBL/GenBank/DDBJ whole genome shotgun (WGS) entry which is preliminary data.</text>
</comment>
<evidence type="ECO:0000256" key="2">
    <source>
        <dbReference type="ARBA" id="ARBA00022491"/>
    </source>
</evidence>
<dbReference type="PROSITE" id="PS51000">
    <property type="entry name" value="HTH_DEOR_2"/>
    <property type="match status" value="1"/>
</dbReference>
<proteinExistence type="predicted"/>
<keyword evidence="2" id="KW-0678">Repressor</keyword>
<keyword evidence="8" id="KW-1185">Reference proteome</keyword>
<dbReference type="InterPro" id="IPR014036">
    <property type="entry name" value="DeoR-like_C"/>
</dbReference>
<organism evidence="7 8">
    <name type="scientific">Modestobacter roseus</name>
    <dbReference type="NCBI Taxonomy" id="1181884"/>
    <lineage>
        <taxon>Bacteria</taxon>
        <taxon>Bacillati</taxon>
        <taxon>Actinomycetota</taxon>
        <taxon>Actinomycetes</taxon>
        <taxon>Geodermatophilales</taxon>
        <taxon>Geodermatophilaceae</taxon>
        <taxon>Modestobacter</taxon>
    </lineage>
</organism>
<dbReference type="InterPro" id="IPR036390">
    <property type="entry name" value="WH_DNA-bd_sf"/>
</dbReference>
<evidence type="ECO:0000256" key="4">
    <source>
        <dbReference type="ARBA" id="ARBA00023163"/>
    </source>
</evidence>
<dbReference type="EMBL" id="VLKF01000001">
    <property type="protein sequence ID" value="TWH75636.1"/>
    <property type="molecule type" value="Genomic_DNA"/>
</dbReference>
<comment type="function">
    <text evidence="5">Repressor of the lactose catabolism operon. Galactose-6-phosphate is the inducer.</text>
</comment>
<dbReference type="AlphaFoldDB" id="A0A562IXN8"/>
<dbReference type="PRINTS" id="PR00037">
    <property type="entry name" value="HTHLACR"/>
</dbReference>
<protein>
    <recommendedName>
        <fullName evidence="1">Lactose phosphotransferase system repressor</fullName>
    </recommendedName>
</protein>
<evidence type="ECO:0000259" key="6">
    <source>
        <dbReference type="PROSITE" id="PS51000"/>
    </source>
</evidence>
<dbReference type="SMART" id="SM01134">
    <property type="entry name" value="DeoRC"/>
    <property type="match status" value="1"/>
</dbReference>
<dbReference type="PANTHER" id="PTHR30363">
    <property type="entry name" value="HTH-TYPE TRANSCRIPTIONAL REGULATOR SRLR-RELATED"/>
    <property type="match status" value="1"/>
</dbReference>